<gene>
    <name evidence="1" type="ORF">AMECASPLE_027095</name>
</gene>
<reference evidence="1 2" key="1">
    <citation type="submission" date="2021-06" db="EMBL/GenBank/DDBJ databases">
        <authorList>
            <person name="Palmer J.M."/>
        </authorList>
    </citation>
    <scope>NUCLEOTIDE SEQUENCE [LARGE SCALE GENOMIC DNA]</scope>
    <source>
        <strain evidence="1 2">AS_MEX2019</strain>
        <tissue evidence="1">Muscle</tissue>
    </source>
</reference>
<evidence type="ECO:0000313" key="1">
    <source>
        <dbReference type="EMBL" id="MEQ2281118.1"/>
    </source>
</evidence>
<organism evidence="1 2">
    <name type="scientific">Ameca splendens</name>
    <dbReference type="NCBI Taxonomy" id="208324"/>
    <lineage>
        <taxon>Eukaryota</taxon>
        <taxon>Metazoa</taxon>
        <taxon>Chordata</taxon>
        <taxon>Craniata</taxon>
        <taxon>Vertebrata</taxon>
        <taxon>Euteleostomi</taxon>
        <taxon>Actinopterygii</taxon>
        <taxon>Neopterygii</taxon>
        <taxon>Teleostei</taxon>
        <taxon>Neoteleostei</taxon>
        <taxon>Acanthomorphata</taxon>
        <taxon>Ovalentaria</taxon>
        <taxon>Atherinomorphae</taxon>
        <taxon>Cyprinodontiformes</taxon>
        <taxon>Goodeidae</taxon>
        <taxon>Ameca</taxon>
    </lineage>
</organism>
<dbReference type="Proteomes" id="UP001469553">
    <property type="component" value="Unassembled WGS sequence"/>
</dbReference>
<evidence type="ECO:0000313" key="2">
    <source>
        <dbReference type="Proteomes" id="UP001469553"/>
    </source>
</evidence>
<dbReference type="EMBL" id="JAHRIP010002836">
    <property type="protein sequence ID" value="MEQ2281118.1"/>
    <property type="molecule type" value="Genomic_DNA"/>
</dbReference>
<name>A0ABV0XI85_9TELE</name>
<keyword evidence="2" id="KW-1185">Reference proteome</keyword>
<accession>A0ABV0XI85</accession>
<sequence length="154" mass="16561">MHIVHEFSPVLHSSHSTSPEFASNLATLASSSSLYRRPARSSAPPTGVHLANARPCLIFSPVYAWSGTAPSTPGQAPPRLRLVRHRPVYAWSGTAPSTPGQAPPRLRLVRHRPVYAWSGTAPSTPGQAPPRLRLVRHRPVYAWSGTAPSTPGQA</sequence>
<protein>
    <submittedName>
        <fullName evidence="1">Uncharacterized protein</fullName>
    </submittedName>
</protein>
<proteinExistence type="predicted"/>
<comment type="caution">
    <text evidence="1">The sequence shown here is derived from an EMBL/GenBank/DDBJ whole genome shotgun (WGS) entry which is preliminary data.</text>
</comment>